<dbReference type="InterPro" id="IPR000683">
    <property type="entry name" value="Gfo/Idh/MocA-like_OxRdtase_N"/>
</dbReference>
<evidence type="ECO:0000313" key="5">
    <source>
        <dbReference type="EMBL" id="OAL66422.1"/>
    </source>
</evidence>
<comment type="caution">
    <text evidence="5">The sequence shown here is derived from an EMBL/GenBank/DDBJ whole genome shotgun (WGS) entry which is preliminary data.</text>
</comment>
<dbReference type="PANTHER" id="PTHR43708:SF5">
    <property type="entry name" value="CONSERVED EXPRESSED OXIDOREDUCTASE (EUROFUNG)-RELATED"/>
    <property type="match status" value="1"/>
</dbReference>
<dbReference type="InterPro" id="IPR051317">
    <property type="entry name" value="Gfo/Idh/MocA_oxidoreduct"/>
</dbReference>
<evidence type="ECO:0000259" key="3">
    <source>
        <dbReference type="Pfam" id="PF01408"/>
    </source>
</evidence>
<keyword evidence="2" id="KW-0560">Oxidoreductase</keyword>
<evidence type="ECO:0000256" key="2">
    <source>
        <dbReference type="ARBA" id="ARBA00023002"/>
    </source>
</evidence>
<dbReference type="InterPro" id="IPR004104">
    <property type="entry name" value="Gfo/Idh/MocA-like_OxRdtase_C"/>
</dbReference>
<dbReference type="Pfam" id="PF02894">
    <property type="entry name" value="GFO_IDH_MocA_C"/>
    <property type="match status" value="1"/>
</dbReference>
<dbReference type="Gene3D" id="3.40.50.720">
    <property type="entry name" value="NAD(P)-binding Rossmann-like Domain"/>
    <property type="match status" value="1"/>
</dbReference>
<feature type="domain" description="Gfo/Idh/MocA-like oxidoreductase N-terminal" evidence="3">
    <location>
        <begin position="6"/>
        <end position="125"/>
    </location>
</feature>
<dbReference type="Pfam" id="PF01408">
    <property type="entry name" value="GFO_IDH_MocA"/>
    <property type="match status" value="1"/>
</dbReference>
<evidence type="ECO:0000259" key="4">
    <source>
        <dbReference type="Pfam" id="PF02894"/>
    </source>
</evidence>
<organism evidence="5 6">
    <name type="scientific">Trichophyton rubrum</name>
    <name type="common">Athlete's foot fungus</name>
    <name type="synonym">Epidermophyton rubrum</name>
    <dbReference type="NCBI Taxonomy" id="5551"/>
    <lineage>
        <taxon>Eukaryota</taxon>
        <taxon>Fungi</taxon>
        <taxon>Dikarya</taxon>
        <taxon>Ascomycota</taxon>
        <taxon>Pezizomycotina</taxon>
        <taxon>Eurotiomycetes</taxon>
        <taxon>Eurotiomycetidae</taxon>
        <taxon>Onygenales</taxon>
        <taxon>Arthrodermataceae</taxon>
        <taxon>Trichophyton</taxon>
    </lineage>
</organism>
<dbReference type="InterPro" id="IPR036291">
    <property type="entry name" value="NAD(P)-bd_dom_sf"/>
</dbReference>
<protein>
    <submittedName>
        <fullName evidence="5">NAD binding Rossmann fold oxidoreductase</fullName>
    </submittedName>
</protein>
<comment type="similarity">
    <text evidence="1">Belongs to the Gfo/Idh/MocA family.</text>
</comment>
<dbReference type="GO" id="GO:0016491">
    <property type="term" value="F:oxidoreductase activity"/>
    <property type="evidence" value="ECO:0007669"/>
    <property type="project" value="UniProtKB-KW"/>
</dbReference>
<evidence type="ECO:0000313" key="6">
    <source>
        <dbReference type="Proteomes" id="UP000243015"/>
    </source>
</evidence>
<gene>
    <name evidence="5" type="ORF">A7C99_1808</name>
</gene>
<dbReference type="PANTHER" id="PTHR43708">
    <property type="entry name" value="CONSERVED EXPRESSED OXIDOREDUCTASE (EUROFUNG)"/>
    <property type="match status" value="1"/>
</dbReference>
<dbReference type="EMBL" id="LHPM01000012">
    <property type="protein sequence ID" value="OAL66422.1"/>
    <property type="molecule type" value="Genomic_DNA"/>
</dbReference>
<reference evidence="5 6" key="1">
    <citation type="submission" date="2016-05" db="EMBL/GenBank/DDBJ databases">
        <title>Genome sequencing of Trichophyton rubrum CMCC(F)T1i isolated from hair.</title>
        <authorList>
            <person name="Zhan P."/>
            <person name="Tao Y."/>
            <person name="Liu W."/>
        </authorList>
    </citation>
    <scope>NUCLEOTIDE SEQUENCE [LARGE SCALE GENOMIC DNA]</scope>
    <source>
        <strain evidence="6">CMCC(F)T1i</strain>
    </source>
</reference>
<dbReference type="AlphaFoldDB" id="A0A178F1U3"/>
<dbReference type="Proteomes" id="UP000243015">
    <property type="component" value="Unassembled WGS sequence"/>
</dbReference>
<dbReference type="VEuPathDB" id="FungiDB:TERG_08803"/>
<dbReference type="SUPFAM" id="SSF51735">
    <property type="entry name" value="NAD(P)-binding Rossmann-fold domains"/>
    <property type="match status" value="1"/>
</dbReference>
<evidence type="ECO:0000256" key="1">
    <source>
        <dbReference type="ARBA" id="ARBA00010928"/>
    </source>
</evidence>
<feature type="domain" description="Gfo/Idh/MocA-like oxidoreductase C-terminal" evidence="4">
    <location>
        <begin position="133"/>
        <end position="348"/>
    </location>
</feature>
<dbReference type="VEuPathDB" id="FungiDB:TERG_03978"/>
<sequence length="744" mass="83105">MASKAFNVGVIGYGMSAKVFHIPFVSALPEFNLYAIVQRTPSASDDAQKDHPESKVYRSAEELVSDSAVDVVVITTTPDSHFSLAKLALEAKKHVLVEKPFTPTTKEADELMELAKTQNKLLTVYQNFVTASKLIKDGSLGRVVEFETHFDRHRPELNIKKAWKNKDIPGGGSIYDLGTHLIDQAVHLFGLPNEITGFITAQREINTENYEDSFTVLLHYDRLLVTAKSGVISPEENQLRFWIRGEKGSFKKYHLDPQEDQLQAGVKLDDAQYGCEPSDRHGVLTTFAGGKFSSQTVRPEPPTYKEFYHSFAKALSGQGPVPVDPADSGTVIRLVELAQESSKKRATLSVLRELNEIVISLLRSNIKPSKMNRVGWYTYPYNPYILVGTYPAFVPHRGGSKYMVLSPLTPSPPTIRFFSQWDAVSGRIIEILDRVGTQWVAVECFERRQVHNYKTRGEYAEICETTVLITVQEFPYIDSDYKKILHEFYECSGGLFIELLEGTVWCGATETAYGWSINEHDLRFQYAIDDGDEKLWSPYGGCYLLLSKPGQELPRMSRSAVWHAIMLSAYIRCPTTQEFAINKFGKPSDDLEYESEEEEHIGNVLARSGLAVSEEDNCRLDWAVALCQPGKCGKNTYYLAGRREKGCLNTVKSCVCYRNAGQETRTNEWAAVSGREGHFVVNDPCGQLVGESNDEALGVVWGGTRSRLTTDVAVIYITPLHTIAQGIREATGYDVSLAGGSKIV</sequence>
<name>A0A178F1U3_TRIRU</name>
<dbReference type="Gene3D" id="3.30.360.10">
    <property type="entry name" value="Dihydrodipicolinate Reductase, domain 2"/>
    <property type="match status" value="1"/>
</dbReference>
<accession>A0A178F1U3</accession>
<proteinExistence type="inferred from homology"/>
<dbReference type="GO" id="GO:0000166">
    <property type="term" value="F:nucleotide binding"/>
    <property type="evidence" value="ECO:0007669"/>
    <property type="project" value="InterPro"/>
</dbReference>